<keyword evidence="2" id="KW-1185">Reference proteome</keyword>
<dbReference type="Proteomes" id="UP000028725">
    <property type="component" value="Unassembled WGS sequence"/>
</dbReference>
<gene>
    <name evidence="1" type="ORF">DB31_3855</name>
</gene>
<accession>A0A085W4X8</accession>
<organism evidence="1 2">
    <name type="scientific">Hyalangium minutum</name>
    <dbReference type="NCBI Taxonomy" id="394096"/>
    <lineage>
        <taxon>Bacteria</taxon>
        <taxon>Pseudomonadati</taxon>
        <taxon>Myxococcota</taxon>
        <taxon>Myxococcia</taxon>
        <taxon>Myxococcales</taxon>
        <taxon>Cystobacterineae</taxon>
        <taxon>Archangiaceae</taxon>
        <taxon>Hyalangium</taxon>
    </lineage>
</organism>
<comment type="caution">
    <text evidence="1">The sequence shown here is derived from an EMBL/GenBank/DDBJ whole genome shotgun (WGS) entry which is preliminary data.</text>
</comment>
<protein>
    <submittedName>
        <fullName evidence="1">Uncharacterized protein</fullName>
    </submittedName>
</protein>
<proteinExistence type="predicted"/>
<sequence length="47" mass="5375">MLLRDPSYRDTPVIPLYPRVEVEHREVIQGLVDQLRLIQGLLSGTTS</sequence>
<dbReference type="EMBL" id="JMCB01000020">
    <property type="protein sequence ID" value="KFE62741.1"/>
    <property type="molecule type" value="Genomic_DNA"/>
</dbReference>
<evidence type="ECO:0000313" key="2">
    <source>
        <dbReference type="Proteomes" id="UP000028725"/>
    </source>
</evidence>
<reference evidence="1 2" key="1">
    <citation type="submission" date="2014-04" db="EMBL/GenBank/DDBJ databases">
        <title>Genome assembly of Hyalangium minutum DSM 14724.</title>
        <authorList>
            <person name="Sharma G."/>
            <person name="Subramanian S."/>
        </authorList>
    </citation>
    <scope>NUCLEOTIDE SEQUENCE [LARGE SCALE GENOMIC DNA]</scope>
    <source>
        <strain evidence="1 2">DSM 14724</strain>
    </source>
</reference>
<name>A0A085W4X8_9BACT</name>
<evidence type="ECO:0000313" key="1">
    <source>
        <dbReference type="EMBL" id="KFE62741.1"/>
    </source>
</evidence>
<dbReference type="AlphaFoldDB" id="A0A085W4X8"/>